<protein>
    <submittedName>
        <fullName evidence="6">FadR family transcriptional regulator</fullName>
    </submittedName>
</protein>
<sequence>MTIRDRLQTVKKTRLYEGIVSQITTLIIEGNLQMGDRLPSERELCERFGVGRNSVREAVRALESANLVATRHGDGTFVVASPESLIPVLLEKTSSEGESGLRQIFEARRLLEPQIAALAADRATSAELDKLTDILERQRAEIQQGGSGMDEDTAFHLGLAEAAKNEFLLRLVGMLLHSLKELRERSIREKVGRLRSLQGHEEIFEAVRARESKKAVSRMLSHLLEIEGREMGGIFAEETEDAETAEPAGVAGAPPEKISAAQSAADGLGVQP</sequence>
<keyword evidence="2" id="KW-0238">DNA-binding</keyword>
<evidence type="ECO:0000259" key="5">
    <source>
        <dbReference type="PROSITE" id="PS50949"/>
    </source>
</evidence>
<dbReference type="Proteomes" id="UP000782312">
    <property type="component" value="Unassembled WGS sequence"/>
</dbReference>
<keyword evidence="3" id="KW-0804">Transcription</keyword>
<proteinExistence type="predicted"/>
<dbReference type="InterPro" id="IPR036388">
    <property type="entry name" value="WH-like_DNA-bd_sf"/>
</dbReference>
<gene>
    <name evidence="6" type="ORF">HYZ11_17810</name>
</gene>
<dbReference type="PRINTS" id="PR00035">
    <property type="entry name" value="HTHGNTR"/>
</dbReference>
<dbReference type="Gene3D" id="1.20.120.530">
    <property type="entry name" value="GntR ligand-binding domain-like"/>
    <property type="match status" value="1"/>
</dbReference>
<feature type="region of interest" description="Disordered" evidence="4">
    <location>
        <begin position="236"/>
        <end position="272"/>
    </location>
</feature>
<dbReference type="Pfam" id="PF00392">
    <property type="entry name" value="GntR"/>
    <property type="match status" value="1"/>
</dbReference>
<dbReference type="SMART" id="SM00345">
    <property type="entry name" value="HTH_GNTR"/>
    <property type="match status" value="1"/>
</dbReference>
<dbReference type="PROSITE" id="PS50949">
    <property type="entry name" value="HTH_GNTR"/>
    <property type="match status" value="1"/>
</dbReference>
<feature type="compositionally biased region" description="Low complexity" evidence="4">
    <location>
        <begin position="245"/>
        <end position="256"/>
    </location>
</feature>
<evidence type="ECO:0000256" key="4">
    <source>
        <dbReference type="SAM" id="MobiDB-lite"/>
    </source>
</evidence>
<dbReference type="AlphaFoldDB" id="A0A932I3L7"/>
<dbReference type="InterPro" id="IPR011711">
    <property type="entry name" value="GntR_C"/>
</dbReference>
<dbReference type="Pfam" id="PF07729">
    <property type="entry name" value="FCD"/>
    <property type="match status" value="1"/>
</dbReference>
<evidence type="ECO:0000256" key="3">
    <source>
        <dbReference type="ARBA" id="ARBA00023163"/>
    </source>
</evidence>
<dbReference type="SUPFAM" id="SSF46785">
    <property type="entry name" value="Winged helix' DNA-binding domain"/>
    <property type="match status" value="1"/>
</dbReference>
<dbReference type="PANTHER" id="PTHR43537:SF5">
    <property type="entry name" value="UXU OPERON TRANSCRIPTIONAL REGULATOR"/>
    <property type="match status" value="1"/>
</dbReference>
<dbReference type="InterPro" id="IPR008920">
    <property type="entry name" value="TF_FadR/GntR_C"/>
</dbReference>
<accession>A0A932I3L7</accession>
<feature type="domain" description="HTH gntR-type" evidence="5">
    <location>
        <begin position="13"/>
        <end position="81"/>
    </location>
</feature>
<keyword evidence="1" id="KW-0805">Transcription regulation</keyword>
<dbReference type="SMART" id="SM00895">
    <property type="entry name" value="FCD"/>
    <property type="match status" value="1"/>
</dbReference>
<dbReference type="InterPro" id="IPR000524">
    <property type="entry name" value="Tscrpt_reg_HTH_GntR"/>
</dbReference>
<dbReference type="SUPFAM" id="SSF48008">
    <property type="entry name" value="GntR ligand-binding domain-like"/>
    <property type="match status" value="1"/>
</dbReference>
<evidence type="ECO:0000256" key="1">
    <source>
        <dbReference type="ARBA" id="ARBA00023015"/>
    </source>
</evidence>
<reference evidence="6" key="1">
    <citation type="submission" date="2020-07" db="EMBL/GenBank/DDBJ databases">
        <title>Huge and variable diversity of episymbiotic CPR bacteria and DPANN archaea in groundwater ecosystems.</title>
        <authorList>
            <person name="He C.Y."/>
            <person name="Keren R."/>
            <person name="Whittaker M."/>
            <person name="Farag I.F."/>
            <person name="Doudna J."/>
            <person name="Cate J.H.D."/>
            <person name="Banfield J.F."/>
        </authorList>
    </citation>
    <scope>NUCLEOTIDE SEQUENCE</scope>
    <source>
        <strain evidence="6">NC_groundwater_763_Ag_S-0.2um_68_21</strain>
    </source>
</reference>
<dbReference type="CDD" id="cd07377">
    <property type="entry name" value="WHTH_GntR"/>
    <property type="match status" value="1"/>
</dbReference>
<name>A0A932I3L7_UNCTE</name>
<evidence type="ECO:0000313" key="7">
    <source>
        <dbReference type="Proteomes" id="UP000782312"/>
    </source>
</evidence>
<dbReference type="GO" id="GO:0003677">
    <property type="term" value="F:DNA binding"/>
    <property type="evidence" value="ECO:0007669"/>
    <property type="project" value="UniProtKB-KW"/>
</dbReference>
<comment type="caution">
    <text evidence="6">The sequence shown here is derived from an EMBL/GenBank/DDBJ whole genome shotgun (WGS) entry which is preliminary data.</text>
</comment>
<dbReference type="EMBL" id="JACPUR010000041">
    <property type="protein sequence ID" value="MBI3129468.1"/>
    <property type="molecule type" value="Genomic_DNA"/>
</dbReference>
<evidence type="ECO:0000256" key="2">
    <source>
        <dbReference type="ARBA" id="ARBA00023125"/>
    </source>
</evidence>
<evidence type="ECO:0000313" key="6">
    <source>
        <dbReference type="EMBL" id="MBI3129468.1"/>
    </source>
</evidence>
<dbReference type="GO" id="GO:0003700">
    <property type="term" value="F:DNA-binding transcription factor activity"/>
    <property type="evidence" value="ECO:0007669"/>
    <property type="project" value="InterPro"/>
</dbReference>
<organism evidence="6 7">
    <name type="scientific">Tectimicrobiota bacterium</name>
    <dbReference type="NCBI Taxonomy" id="2528274"/>
    <lineage>
        <taxon>Bacteria</taxon>
        <taxon>Pseudomonadati</taxon>
        <taxon>Nitrospinota/Tectimicrobiota group</taxon>
        <taxon>Candidatus Tectimicrobiota</taxon>
    </lineage>
</organism>
<dbReference type="PANTHER" id="PTHR43537">
    <property type="entry name" value="TRANSCRIPTIONAL REGULATOR, GNTR FAMILY"/>
    <property type="match status" value="1"/>
</dbReference>
<dbReference type="Gene3D" id="1.10.10.10">
    <property type="entry name" value="Winged helix-like DNA-binding domain superfamily/Winged helix DNA-binding domain"/>
    <property type="match status" value="1"/>
</dbReference>
<dbReference type="InterPro" id="IPR036390">
    <property type="entry name" value="WH_DNA-bd_sf"/>
</dbReference>